<evidence type="ECO:0000256" key="2">
    <source>
        <dbReference type="ARBA" id="ARBA00022490"/>
    </source>
</evidence>
<dbReference type="OrthoDB" id="24670at2759"/>
<evidence type="ECO:0000256" key="8">
    <source>
        <dbReference type="ARBA" id="ARBA00023273"/>
    </source>
</evidence>
<feature type="compositionally biased region" description="Basic residues" evidence="13">
    <location>
        <begin position="52"/>
        <end position="69"/>
    </location>
</feature>
<dbReference type="PANTHER" id="PTHR12442:SF12">
    <property type="entry name" value="DYNEIN AXONEMAL INTERMEDIATE CHAIN 4"/>
    <property type="match status" value="1"/>
</dbReference>
<gene>
    <name evidence="14" type="ORF">KFL_001400140</name>
</gene>
<dbReference type="InterPro" id="IPR015943">
    <property type="entry name" value="WD40/YVTN_repeat-like_dom_sf"/>
</dbReference>
<dbReference type="SMART" id="SM00320">
    <property type="entry name" value="WD40"/>
    <property type="match status" value="4"/>
</dbReference>
<evidence type="ECO:0000256" key="12">
    <source>
        <dbReference type="PROSITE-ProRule" id="PRU00221"/>
    </source>
</evidence>
<keyword evidence="6" id="KW-0969">Cilium</keyword>
<keyword evidence="4" id="KW-0677">Repeat</keyword>
<feature type="region of interest" description="Disordered" evidence="13">
    <location>
        <begin position="317"/>
        <end position="351"/>
    </location>
</feature>
<evidence type="ECO:0000256" key="5">
    <source>
        <dbReference type="ARBA" id="ARBA00022846"/>
    </source>
</evidence>
<evidence type="ECO:0000256" key="1">
    <source>
        <dbReference type="ARBA" id="ARBA00004611"/>
    </source>
</evidence>
<proteinExistence type="predicted"/>
<dbReference type="Pfam" id="PF00400">
    <property type="entry name" value="WD40"/>
    <property type="match status" value="2"/>
</dbReference>
<name>A0A1Y1HX48_KLENI</name>
<evidence type="ECO:0000313" key="15">
    <source>
        <dbReference type="Proteomes" id="UP000054558"/>
    </source>
</evidence>
<keyword evidence="3 12" id="KW-0853">WD repeat</keyword>
<keyword evidence="7" id="KW-0206">Cytoskeleton</keyword>
<dbReference type="InterPro" id="IPR001680">
    <property type="entry name" value="WD40_rpt"/>
</dbReference>
<keyword evidence="15" id="KW-1185">Reference proteome</keyword>
<dbReference type="InterPro" id="IPR036322">
    <property type="entry name" value="WD40_repeat_dom_sf"/>
</dbReference>
<feature type="region of interest" description="Disordered" evidence="13">
    <location>
        <begin position="1"/>
        <end position="78"/>
    </location>
</feature>
<sequence length="845" mass="91468">MSDRGSVPLSARSQASRAPSTFRSQSRNTVGPVESKSRTSFMSHSNNSVMGRKSKDRRSTRMSHMRRKGKGFETTDEQVQVVDASGRDVTPKPLLSMRPTVLHERDRLMHTPSAAHSPVSELNDSYDRASSIFSWLTRTLVFLVYNSYSRRSSISSMSPDALEEANEEEGDSEGKAAKPGNKQDDGNRRASGAELGRTQVVVVNEAAPIRPGTRGQDFEGMIRLRLRESPTVCLLHLPGDAVSTEDPGIAAVTAANDRYAAQVAGKAGSENFVGKAAQTLPSMMKAKEVQMPAVGKAEAACQSSSWELYDAFEAADAAEAEAEEREAATEKENNAAGPAAQARTEEAVASKRYSDSASAWASARTSRRTSAMNDDAQSSYGGMDGVSVIVGGTMDGRSVAADTDLGSLLPEEEVADLTVVKGLDKALQVMERALAQNVFHTKLIEYRDFHVARPPAHDDGAPADPSLSTLRSLQSLSLLWEFSAEITDGRQVSGMTWNKGCRDMLAVGYGQFEFEKQRGGLIAFWSLKNPQFPEWTISTEQGVTALDFSAASPNLLAVGFYDGAVAIYDVRGAATAEPLYAAVHGAGKHTEPVWKLKWVDRGQDRGEQLVSISTDGRVTQWALKKGLEYSDLIKLKRVARRSKAGSTAQAEAFISRKASGMCFDFSPADPSIYIAGTEEGALHACSCSYSEQYLRTYVGHTGPVYQAHWSPFAPNLFLTASDDWTIRLWAEDQETPLLVFQTGTHYVSDVQWSPTNSTIFATANGEGKLEIWDLAASVIKPVLSHSVLASTLSTVLFAEDAPIVLAGDSNGGVSVFKVTGLEPVDDLTREEQRARLEACVGKKKP</sequence>
<dbReference type="STRING" id="105231.A0A1Y1HX48"/>
<keyword evidence="8" id="KW-0966">Cell projection</keyword>
<dbReference type="InterPro" id="IPR050687">
    <property type="entry name" value="Dynein_IC"/>
</dbReference>
<evidence type="ECO:0000256" key="10">
    <source>
        <dbReference type="ARBA" id="ARBA00040002"/>
    </source>
</evidence>
<keyword evidence="2" id="KW-0963">Cytoplasm</keyword>
<evidence type="ECO:0000256" key="4">
    <source>
        <dbReference type="ARBA" id="ARBA00022737"/>
    </source>
</evidence>
<organism evidence="14 15">
    <name type="scientific">Klebsormidium nitens</name>
    <name type="common">Green alga</name>
    <name type="synonym">Ulothrix nitens</name>
    <dbReference type="NCBI Taxonomy" id="105231"/>
    <lineage>
        <taxon>Eukaryota</taxon>
        <taxon>Viridiplantae</taxon>
        <taxon>Streptophyta</taxon>
        <taxon>Klebsormidiophyceae</taxon>
        <taxon>Klebsormidiales</taxon>
        <taxon>Klebsormidiaceae</taxon>
        <taxon>Klebsormidium</taxon>
    </lineage>
</organism>
<protein>
    <recommendedName>
        <fullName evidence="10">Dynein axonemal intermediate chain 4</fullName>
    </recommendedName>
    <alternativeName>
        <fullName evidence="11">WD repeat-containing protein 78</fullName>
    </alternativeName>
</protein>
<dbReference type="GO" id="GO:0003341">
    <property type="term" value="P:cilium movement"/>
    <property type="evidence" value="ECO:0000318"/>
    <property type="project" value="GO_Central"/>
</dbReference>
<feature type="region of interest" description="Disordered" evidence="13">
    <location>
        <begin position="153"/>
        <end position="196"/>
    </location>
</feature>
<evidence type="ECO:0000256" key="13">
    <source>
        <dbReference type="SAM" id="MobiDB-lite"/>
    </source>
</evidence>
<dbReference type="GO" id="GO:0005858">
    <property type="term" value="C:axonemal dynein complex"/>
    <property type="evidence" value="ECO:0000318"/>
    <property type="project" value="GO_Central"/>
</dbReference>
<feature type="compositionally biased region" description="Acidic residues" evidence="13">
    <location>
        <begin position="161"/>
        <end position="171"/>
    </location>
</feature>
<dbReference type="SUPFAM" id="SSF50978">
    <property type="entry name" value="WD40 repeat-like"/>
    <property type="match status" value="1"/>
</dbReference>
<dbReference type="AlphaFoldDB" id="A0A1Y1HX48"/>
<evidence type="ECO:0000256" key="9">
    <source>
        <dbReference type="ARBA" id="ARBA00024190"/>
    </source>
</evidence>
<evidence type="ECO:0000313" key="14">
    <source>
        <dbReference type="EMBL" id="GAQ83230.1"/>
    </source>
</evidence>
<feature type="compositionally biased region" description="Basic and acidic residues" evidence="13">
    <location>
        <begin position="172"/>
        <end position="188"/>
    </location>
</feature>
<dbReference type="PROSITE" id="PS50082">
    <property type="entry name" value="WD_REPEATS_2"/>
    <property type="match status" value="2"/>
</dbReference>
<feature type="repeat" description="WD" evidence="12">
    <location>
        <begin position="697"/>
        <end position="729"/>
    </location>
</feature>
<feature type="repeat" description="WD" evidence="12">
    <location>
        <begin position="740"/>
        <end position="774"/>
    </location>
</feature>
<comment type="subcellular location">
    <subcellularLocation>
        <location evidence="1">Cytoplasm</location>
        <location evidence="1">Cytoskeleton</location>
        <location evidence="1">Flagellum axoneme</location>
    </subcellularLocation>
    <subcellularLocation>
        <location evidence="9">Dynein axonemal particle</location>
    </subcellularLocation>
</comment>
<feature type="compositionally biased region" description="Polar residues" evidence="13">
    <location>
        <begin position="11"/>
        <end position="29"/>
    </location>
</feature>
<dbReference type="EMBL" id="DF237089">
    <property type="protein sequence ID" value="GAQ83230.1"/>
    <property type="molecule type" value="Genomic_DNA"/>
</dbReference>
<feature type="compositionally biased region" description="Polar residues" evidence="13">
    <location>
        <begin position="38"/>
        <end position="49"/>
    </location>
</feature>
<dbReference type="FunFam" id="2.130.10.10:FF:001248">
    <property type="entry name" value="WD repeat domain 78"/>
    <property type="match status" value="1"/>
</dbReference>
<dbReference type="OMA" id="SEGHIMF"/>
<evidence type="ECO:0000256" key="11">
    <source>
        <dbReference type="ARBA" id="ARBA00041557"/>
    </source>
</evidence>
<keyword evidence="5" id="KW-0282">Flagellum</keyword>
<dbReference type="GO" id="GO:0045503">
    <property type="term" value="F:dynein light chain binding"/>
    <property type="evidence" value="ECO:0000318"/>
    <property type="project" value="GO_Central"/>
</dbReference>
<accession>A0A1Y1HX48</accession>
<dbReference type="GO" id="GO:0120293">
    <property type="term" value="C:dynein axonemal particle"/>
    <property type="evidence" value="ECO:0007669"/>
    <property type="project" value="UniProtKB-SubCell"/>
</dbReference>
<dbReference type="GO" id="GO:0045504">
    <property type="term" value="F:dynein heavy chain binding"/>
    <property type="evidence" value="ECO:0000318"/>
    <property type="project" value="GO_Central"/>
</dbReference>
<dbReference type="Proteomes" id="UP000054558">
    <property type="component" value="Unassembled WGS sequence"/>
</dbReference>
<dbReference type="PROSITE" id="PS50294">
    <property type="entry name" value="WD_REPEATS_REGION"/>
    <property type="match status" value="1"/>
</dbReference>
<evidence type="ECO:0000256" key="3">
    <source>
        <dbReference type="ARBA" id="ARBA00022574"/>
    </source>
</evidence>
<evidence type="ECO:0000256" key="7">
    <source>
        <dbReference type="ARBA" id="ARBA00023212"/>
    </source>
</evidence>
<reference evidence="14 15" key="1">
    <citation type="journal article" date="2014" name="Nat. Commun.">
        <title>Klebsormidium flaccidum genome reveals primary factors for plant terrestrial adaptation.</title>
        <authorList>
            <person name="Hori K."/>
            <person name="Maruyama F."/>
            <person name="Fujisawa T."/>
            <person name="Togashi T."/>
            <person name="Yamamoto N."/>
            <person name="Seo M."/>
            <person name="Sato S."/>
            <person name="Yamada T."/>
            <person name="Mori H."/>
            <person name="Tajima N."/>
            <person name="Moriyama T."/>
            <person name="Ikeuchi M."/>
            <person name="Watanabe M."/>
            <person name="Wada H."/>
            <person name="Kobayashi K."/>
            <person name="Saito M."/>
            <person name="Masuda T."/>
            <person name="Sasaki-Sekimoto Y."/>
            <person name="Mashiguchi K."/>
            <person name="Awai K."/>
            <person name="Shimojima M."/>
            <person name="Masuda S."/>
            <person name="Iwai M."/>
            <person name="Nobusawa T."/>
            <person name="Narise T."/>
            <person name="Kondo S."/>
            <person name="Saito H."/>
            <person name="Sato R."/>
            <person name="Murakawa M."/>
            <person name="Ihara Y."/>
            <person name="Oshima-Yamada Y."/>
            <person name="Ohtaka K."/>
            <person name="Satoh M."/>
            <person name="Sonobe K."/>
            <person name="Ishii M."/>
            <person name="Ohtani R."/>
            <person name="Kanamori-Sato M."/>
            <person name="Honoki R."/>
            <person name="Miyazaki D."/>
            <person name="Mochizuki H."/>
            <person name="Umetsu J."/>
            <person name="Higashi K."/>
            <person name="Shibata D."/>
            <person name="Kamiya Y."/>
            <person name="Sato N."/>
            <person name="Nakamura Y."/>
            <person name="Tabata S."/>
            <person name="Ida S."/>
            <person name="Kurokawa K."/>
            <person name="Ohta H."/>
        </authorList>
    </citation>
    <scope>NUCLEOTIDE SEQUENCE [LARGE SCALE GENOMIC DNA]</scope>
    <source>
        <strain evidence="14 15">NIES-2285</strain>
    </source>
</reference>
<dbReference type="Gene3D" id="2.130.10.10">
    <property type="entry name" value="YVTN repeat-like/Quinoprotein amine dehydrogenase"/>
    <property type="match status" value="2"/>
</dbReference>
<evidence type="ECO:0000256" key="6">
    <source>
        <dbReference type="ARBA" id="ARBA00023069"/>
    </source>
</evidence>
<dbReference type="PANTHER" id="PTHR12442">
    <property type="entry name" value="DYNEIN INTERMEDIATE CHAIN"/>
    <property type="match status" value="1"/>
</dbReference>